<dbReference type="PANTHER" id="PTHR43671">
    <property type="entry name" value="SERINE/THREONINE-PROTEIN KINASE NEK"/>
    <property type="match status" value="1"/>
</dbReference>
<dbReference type="RefSeq" id="WP_009147753.1">
    <property type="nucleotide sequence ID" value="NZ_CP121471.1"/>
</dbReference>
<gene>
    <name evidence="8" type="ORF">Thi970DRAFT_01356</name>
</gene>
<keyword evidence="8" id="KW-0723">Serine/threonine-protein kinase</keyword>
<dbReference type="InterPro" id="IPR011009">
    <property type="entry name" value="Kinase-like_dom_sf"/>
</dbReference>
<sequence length="662" mass="72875">MTAAPDQLCPGCFKPKGTANPCPHCGFDEAAPRPVQALPLQTLLNNQFVVGRVLGKPGGFGITYLAWDQMLEATVAIKEYLPRELAVRAQDSRTLRPHSSDETELFSYGLEQFLAEARTLAKLDHPNLVRVRQFFKANGTAYLVMDYYQGCSLQEHLDSLPGSRMSEADALALMQPILDGLRAVHAAGFLHRDIKPQNIYLAQTNTGGVRPILLDFGAARQAMGERSRSLSVVISPGYAPFEQYHRKGQQGPATDIYGAAAVLYRMLTGFVPPEATERMAGDDLRPASDFGIRSPISTALTQALAINMDERPASVRAFQQGLDLLVVPLVAQSPAVPNDAQLLTEPSQPQAAPPTDGRRRSRVGVGVQVSTLAGVLIAIALLSQFKSPPADYEPLATGMIQPEEPVTEQSKSTGQTELSLTSETKPDRTAASEPSSLPAVKAESQPEVETSPPFAAVDAELLATCREHMRNMRYTHPGDDNAFLCFRKLLENDADNQEAQQAFKKMIEFYENSAHEAFRSSNLERVKDRIERLRQIEPGNHVAMVLERRINANKRKSGIYTTGYIKNFYGVDYQIEANIDAQITGLFFKVKIFQNRCIGELSGKASWISESEALFEDEKESSDCNLAFRFSDDILVIKEFSCSYYHGAECGFSGSLRRIGAN</sequence>
<dbReference type="AlphaFoldDB" id="H8YZZ4"/>
<dbReference type="HOGENOM" id="CLU_414430_0_0_6"/>
<dbReference type="Proteomes" id="UP000002964">
    <property type="component" value="Unassembled WGS sequence"/>
</dbReference>
<feature type="domain" description="Protein kinase" evidence="7">
    <location>
        <begin position="48"/>
        <end position="325"/>
    </location>
</feature>
<dbReference type="Pfam" id="PF00069">
    <property type="entry name" value="Pkinase"/>
    <property type="match status" value="1"/>
</dbReference>
<dbReference type="GO" id="GO:0004674">
    <property type="term" value="F:protein serine/threonine kinase activity"/>
    <property type="evidence" value="ECO:0007669"/>
    <property type="project" value="UniProtKB-KW"/>
</dbReference>
<evidence type="ECO:0000313" key="8">
    <source>
        <dbReference type="EMBL" id="EIC21167.1"/>
    </source>
</evidence>
<reference evidence="9" key="1">
    <citation type="submission" date="2011-06" db="EMBL/GenBank/DDBJ databases">
        <authorList>
            <consortium name="US DOE Joint Genome Institute (JGI-PGF)"/>
            <person name="Lucas S."/>
            <person name="Han J."/>
            <person name="Lapidus A."/>
            <person name="Cheng J.-F."/>
            <person name="Goodwin L."/>
            <person name="Pitluck S."/>
            <person name="Peters L."/>
            <person name="Land M.L."/>
            <person name="Hauser L."/>
            <person name="Vogl K."/>
            <person name="Liu Z."/>
            <person name="Overmann J."/>
            <person name="Frigaard N.-U."/>
            <person name="Bryant D.A."/>
            <person name="Woyke T.J."/>
        </authorList>
    </citation>
    <scope>NUCLEOTIDE SEQUENCE [LARGE SCALE GENOMIC DNA]</scope>
    <source>
        <strain evidence="9">970</strain>
    </source>
</reference>
<dbReference type="EMBL" id="JH603169">
    <property type="protein sequence ID" value="EIC21167.1"/>
    <property type="molecule type" value="Genomic_DNA"/>
</dbReference>
<dbReference type="SMART" id="SM00220">
    <property type="entry name" value="S_TKc"/>
    <property type="match status" value="1"/>
</dbReference>
<feature type="region of interest" description="Disordered" evidence="6">
    <location>
        <begin position="338"/>
        <end position="362"/>
    </location>
</feature>
<dbReference type="PANTHER" id="PTHR43671:SF13">
    <property type="entry name" value="SERINE_THREONINE-PROTEIN KINASE NEK2"/>
    <property type="match status" value="1"/>
</dbReference>
<evidence type="ECO:0000313" key="9">
    <source>
        <dbReference type="Proteomes" id="UP000002964"/>
    </source>
</evidence>
<dbReference type="InterPro" id="IPR008271">
    <property type="entry name" value="Ser/Thr_kinase_AS"/>
</dbReference>
<proteinExistence type="predicted"/>
<evidence type="ECO:0000256" key="6">
    <source>
        <dbReference type="SAM" id="MobiDB-lite"/>
    </source>
</evidence>
<dbReference type="EC" id="2.7.11.1" evidence="1"/>
<reference evidence="8 9" key="2">
    <citation type="submission" date="2011-11" db="EMBL/GenBank/DDBJ databases">
        <authorList>
            <consortium name="US DOE Joint Genome Institute"/>
            <person name="Lucas S."/>
            <person name="Han J."/>
            <person name="Lapidus A."/>
            <person name="Cheng J.-F."/>
            <person name="Goodwin L."/>
            <person name="Pitluck S."/>
            <person name="Peters L."/>
            <person name="Ovchinnikova G."/>
            <person name="Zhang X."/>
            <person name="Detter J.C."/>
            <person name="Han C."/>
            <person name="Tapia R."/>
            <person name="Land M."/>
            <person name="Hauser L."/>
            <person name="Kyrpides N."/>
            <person name="Ivanova N."/>
            <person name="Pagani I."/>
            <person name="Vogl K."/>
            <person name="Liu Z."/>
            <person name="Overmann J."/>
            <person name="Frigaard N.-U."/>
            <person name="Bryant D."/>
            <person name="Woyke T."/>
        </authorList>
    </citation>
    <scope>NUCLEOTIDE SEQUENCE [LARGE SCALE GENOMIC DNA]</scope>
    <source>
        <strain evidence="8 9">970</strain>
    </source>
</reference>
<dbReference type="InterPro" id="IPR050660">
    <property type="entry name" value="NEK_Ser/Thr_kinase"/>
</dbReference>
<dbReference type="eggNOG" id="COG0515">
    <property type="taxonomic scope" value="Bacteria"/>
</dbReference>
<organism evidence="8 9">
    <name type="scientific">Thiorhodovibrio frisius</name>
    <dbReference type="NCBI Taxonomy" id="631362"/>
    <lineage>
        <taxon>Bacteria</taxon>
        <taxon>Pseudomonadati</taxon>
        <taxon>Pseudomonadota</taxon>
        <taxon>Gammaproteobacteria</taxon>
        <taxon>Chromatiales</taxon>
        <taxon>Chromatiaceae</taxon>
        <taxon>Thiorhodovibrio</taxon>
    </lineage>
</organism>
<keyword evidence="4 8" id="KW-0418">Kinase</keyword>
<evidence type="ECO:0000256" key="1">
    <source>
        <dbReference type="ARBA" id="ARBA00012513"/>
    </source>
</evidence>
<keyword evidence="5" id="KW-0067">ATP-binding</keyword>
<accession>H8YZZ4</accession>
<dbReference type="Gene3D" id="1.10.510.10">
    <property type="entry name" value="Transferase(Phosphotransferase) domain 1"/>
    <property type="match status" value="1"/>
</dbReference>
<dbReference type="GO" id="GO:0005524">
    <property type="term" value="F:ATP binding"/>
    <property type="evidence" value="ECO:0007669"/>
    <property type="project" value="UniProtKB-KW"/>
</dbReference>
<keyword evidence="2" id="KW-0808">Transferase</keyword>
<evidence type="ECO:0000256" key="4">
    <source>
        <dbReference type="ARBA" id="ARBA00022777"/>
    </source>
</evidence>
<evidence type="ECO:0000256" key="5">
    <source>
        <dbReference type="ARBA" id="ARBA00022840"/>
    </source>
</evidence>
<evidence type="ECO:0000259" key="7">
    <source>
        <dbReference type="PROSITE" id="PS50011"/>
    </source>
</evidence>
<keyword evidence="9" id="KW-1185">Reference proteome</keyword>
<dbReference type="STRING" id="631362.Thi970DRAFT_01356"/>
<feature type="region of interest" description="Disordered" evidence="6">
    <location>
        <begin position="403"/>
        <end position="455"/>
    </location>
</feature>
<dbReference type="PROSITE" id="PS00108">
    <property type="entry name" value="PROTEIN_KINASE_ST"/>
    <property type="match status" value="1"/>
</dbReference>
<name>H8YZZ4_9GAMM</name>
<evidence type="ECO:0000256" key="3">
    <source>
        <dbReference type="ARBA" id="ARBA00022741"/>
    </source>
</evidence>
<dbReference type="SUPFAM" id="SSF56112">
    <property type="entry name" value="Protein kinase-like (PK-like)"/>
    <property type="match status" value="1"/>
</dbReference>
<dbReference type="CDD" id="cd14014">
    <property type="entry name" value="STKc_PknB_like"/>
    <property type="match status" value="1"/>
</dbReference>
<evidence type="ECO:0000256" key="2">
    <source>
        <dbReference type="ARBA" id="ARBA00022679"/>
    </source>
</evidence>
<protein>
    <recommendedName>
        <fullName evidence="1">non-specific serine/threonine protein kinase</fullName>
        <ecNumber evidence="1">2.7.11.1</ecNumber>
    </recommendedName>
</protein>
<feature type="compositionally biased region" description="Polar residues" evidence="6">
    <location>
        <begin position="407"/>
        <end position="423"/>
    </location>
</feature>
<dbReference type="PROSITE" id="PS50011">
    <property type="entry name" value="PROTEIN_KINASE_DOM"/>
    <property type="match status" value="1"/>
</dbReference>
<dbReference type="InterPro" id="IPR000719">
    <property type="entry name" value="Prot_kinase_dom"/>
</dbReference>
<keyword evidence="3" id="KW-0547">Nucleotide-binding</keyword>